<evidence type="ECO:0000313" key="2">
    <source>
        <dbReference type="EMBL" id="HJF93326.1"/>
    </source>
</evidence>
<keyword evidence="1" id="KW-0812">Transmembrane</keyword>
<name>A0A921LCX3_9FIRM</name>
<evidence type="ECO:0000256" key="1">
    <source>
        <dbReference type="SAM" id="Phobius"/>
    </source>
</evidence>
<accession>A0A921LCX3</accession>
<dbReference type="EMBL" id="DYVY01000019">
    <property type="protein sequence ID" value="HJF93326.1"/>
    <property type="molecule type" value="Genomic_DNA"/>
</dbReference>
<gene>
    <name evidence="2" type="ORF">K8V82_00850</name>
</gene>
<evidence type="ECO:0000313" key="3">
    <source>
        <dbReference type="Proteomes" id="UP000769156"/>
    </source>
</evidence>
<feature type="transmembrane region" description="Helical" evidence="1">
    <location>
        <begin position="80"/>
        <end position="98"/>
    </location>
</feature>
<dbReference type="Pfam" id="PF12725">
    <property type="entry name" value="DUF3810"/>
    <property type="match status" value="1"/>
</dbReference>
<keyword evidence="1" id="KW-0472">Membrane</keyword>
<organism evidence="2 3">
    <name type="scientific">Lachnoclostridium phocaeense</name>
    <dbReference type="NCBI Taxonomy" id="1871021"/>
    <lineage>
        <taxon>Bacteria</taxon>
        <taxon>Bacillati</taxon>
        <taxon>Bacillota</taxon>
        <taxon>Clostridia</taxon>
        <taxon>Lachnospirales</taxon>
        <taxon>Lachnospiraceae</taxon>
    </lineage>
</organism>
<feature type="transmembrane region" description="Helical" evidence="1">
    <location>
        <begin position="110"/>
        <end position="131"/>
    </location>
</feature>
<dbReference type="Proteomes" id="UP000769156">
    <property type="component" value="Unassembled WGS sequence"/>
</dbReference>
<protein>
    <submittedName>
        <fullName evidence="2">DUF3810 domain-containing protein</fullName>
    </submittedName>
</protein>
<feature type="transmembrane region" description="Helical" evidence="1">
    <location>
        <begin position="23"/>
        <end position="44"/>
    </location>
</feature>
<comment type="caution">
    <text evidence="2">The sequence shown here is derived from an EMBL/GenBank/DDBJ whole genome shotgun (WGS) entry which is preliminary data.</text>
</comment>
<dbReference type="AlphaFoldDB" id="A0A921LCX3"/>
<keyword evidence="1" id="KW-1133">Transmembrane helix</keyword>
<reference evidence="2" key="1">
    <citation type="journal article" date="2021" name="PeerJ">
        <title>Extensive microbial diversity within the chicken gut microbiome revealed by metagenomics and culture.</title>
        <authorList>
            <person name="Gilroy R."/>
            <person name="Ravi A."/>
            <person name="Getino M."/>
            <person name="Pursley I."/>
            <person name="Horton D.L."/>
            <person name="Alikhan N.F."/>
            <person name="Baker D."/>
            <person name="Gharbi K."/>
            <person name="Hall N."/>
            <person name="Watson M."/>
            <person name="Adriaenssens E.M."/>
            <person name="Foster-Nyarko E."/>
            <person name="Jarju S."/>
            <person name="Secka A."/>
            <person name="Antonio M."/>
            <person name="Oren A."/>
            <person name="Chaudhuri R.R."/>
            <person name="La Ragione R."/>
            <person name="Hildebrand F."/>
            <person name="Pallen M.J."/>
        </authorList>
    </citation>
    <scope>NUCLEOTIDE SEQUENCE</scope>
    <source>
        <strain evidence="2">ChiSjej5B23-16112</strain>
    </source>
</reference>
<reference evidence="2" key="2">
    <citation type="submission" date="2021-09" db="EMBL/GenBank/DDBJ databases">
        <authorList>
            <person name="Gilroy R."/>
        </authorList>
    </citation>
    <scope>NUCLEOTIDE SEQUENCE</scope>
    <source>
        <strain evidence="2">ChiSjej5B23-16112</strain>
    </source>
</reference>
<dbReference type="InterPro" id="IPR024294">
    <property type="entry name" value="DUF3810"/>
</dbReference>
<proteinExistence type="predicted"/>
<sequence length="380" mass="43184">MGTEERKVREIRDEKRNNVYGTAVRRAVAGIVLFAAAFLLLFAASVSGEFAQWYTLHVYSFFVATLGRFFGIFAFSASEFMLYVLIAFLVWQIIKTVYRCRRGKNVREPLAAFFSGIFLAAGILFFLYAAFCGVNYHRSSFAQETGLTWEGATVEELEAVCEELTSAVNRTGQQVKRDENGIMVLTEDVSVHAVRAMEKLALEYPCLEGCYPQPNGLEFSWILSVQQLTGIYSPFTIEANYNTDMVAYNIPFTACHELAHLRGFMQEQEANFIGYLASTRADSLEFNYSGYMLGWIYCTNALYDVDPDAYEEVRSELSEEAEADLEANSRFWAKYDTPVAEVSDQINDSYLKANEQEDGVASYDRMVEMILTYYREEGHL</sequence>